<reference evidence="2" key="2">
    <citation type="submission" date="2021-08" db="EMBL/GenBank/DDBJ databases">
        <authorList>
            <person name="Tani A."/>
            <person name="Ola A."/>
            <person name="Ogura Y."/>
            <person name="Katsura K."/>
            <person name="Hayashi T."/>
        </authorList>
    </citation>
    <scope>NUCLEOTIDE SEQUENCE</scope>
    <source>
        <strain evidence="2">LMG 23639</strain>
    </source>
</reference>
<dbReference type="Gene3D" id="2.40.33.20">
    <property type="entry name" value="PK beta-barrel domain-like"/>
    <property type="match status" value="1"/>
</dbReference>
<dbReference type="SUPFAM" id="SSF50800">
    <property type="entry name" value="PK beta-barrel domain-like"/>
    <property type="match status" value="1"/>
</dbReference>
<dbReference type="PROSITE" id="PS51340">
    <property type="entry name" value="MOSC"/>
    <property type="match status" value="1"/>
</dbReference>
<dbReference type="InterPro" id="IPR011037">
    <property type="entry name" value="Pyrv_Knase-like_insert_dom_sf"/>
</dbReference>
<dbReference type="PANTHER" id="PTHR36930:SF1">
    <property type="entry name" value="MOSC DOMAIN-CONTAINING PROTEIN"/>
    <property type="match status" value="1"/>
</dbReference>
<dbReference type="Proteomes" id="UP001055102">
    <property type="component" value="Unassembled WGS sequence"/>
</dbReference>
<dbReference type="InterPro" id="IPR005302">
    <property type="entry name" value="MoCF_Sase_C"/>
</dbReference>
<protein>
    <recommendedName>
        <fullName evidence="1">MOSC domain-containing protein</fullName>
    </recommendedName>
</protein>
<dbReference type="PANTHER" id="PTHR36930">
    <property type="entry name" value="METAL-SULFUR CLUSTER BIOSYNTHESIS PROTEINS YUAD-RELATED"/>
    <property type="match status" value="1"/>
</dbReference>
<evidence type="ECO:0000313" key="3">
    <source>
        <dbReference type="Proteomes" id="UP001055102"/>
    </source>
</evidence>
<gene>
    <name evidence="2" type="ORF">AOPFMNJM_2662</name>
</gene>
<evidence type="ECO:0000313" key="2">
    <source>
        <dbReference type="EMBL" id="GJE07334.1"/>
    </source>
</evidence>
<accession>A0ABQ4SVV3</accession>
<reference evidence="2" key="1">
    <citation type="journal article" date="2021" name="Front. Microbiol.">
        <title>Comprehensive Comparative Genomics and Phenotyping of Methylobacterium Species.</title>
        <authorList>
            <person name="Alessa O."/>
            <person name="Ogura Y."/>
            <person name="Fujitani Y."/>
            <person name="Takami H."/>
            <person name="Hayashi T."/>
            <person name="Sahin N."/>
            <person name="Tani A."/>
        </authorList>
    </citation>
    <scope>NUCLEOTIDE SEQUENCE</scope>
    <source>
        <strain evidence="2">LMG 23639</strain>
    </source>
</reference>
<dbReference type="Pfam" id="PF03473">
    <property type="entry name" value="MOSC"/>
    <property type="match status" value="1"/>
</dbReference>
<comment type="caution">
    <text evidence="2">The sequence shown here is derived from an EMBL/GenBank/DDBJ whole genome shotgun (WGS) entry which is preliminary data.</text>
</comment>
<feature type="domain" description="MOSC" evidence="1">
    <location>
        <begin position="20"/>
        <end position="169"/>
    </location>
</feature>
<dbReference type="EMBL" id="BPQR01000043">
    <property type="protein sequence ID" value="GJE07334.1"/>
    <property type="molecule type" value="Genomic_DNA"/>
</dbReference>
<name>A0ABQ4SVV3_9HYPH</name>
<dbReference type="InterPro" id="IPR052716">
    <property type="entry name" value="MOSC_domain"/>
</dbReference>
<proteinExistence type="predicted"/>
<evidence type="ECO:0000259" key="1">
    <source>
        <dbReference type="PROSITE" id="PS51340"/>
    </source>
</evidence>
<sequence length="181" mass="19333">MESGRVVAVSKDAEHRFSKRSTPELNVIAGLGIEGDAHQGTTVQHRSRVAVNPSQPNLRQVHLIPIETLDELRRKGFAVGPADLGENVTTESIDLSALPRGSLLKIGATVVLEITGLRNPCVQIEQFLPGLLKAVVDKGSNGDVILKAGIMTVVREGGAIRPGDPISVELPPMPHLPLERV</sequence>
<dbReference type="RefSeq" id="WP_238276483.1">
    <property type="nucleotide sequence ID" value="NZ_BPQR01000043.1"/>
</dbReference>
<organism evidence="2 3">
    <name type="scientific">Methylobacterium jeotgali</name>
    <dbReference type="NCBI Taxonomy" id="381630"/>
    <lineage>
        <taxon>Bacteria</taxon>
        <taxon>Pseudomonadati</taxon>
        <taxon>Pseudomonadota</taxon>
        <taxon>Alphaproteobacteria</taxon>
        <taxon>Hyphomicrobiales</taxon>
        <taxon>Methylobacteriaceae</taxon>
        <taxon>Methylobacterium</taxon>
    </lineage>
</organism>
<keyword evidence="3" id="KW-1185">Reference proteome</keyword>